<dbReference type="Proteomes" id="UP001472677">
    <property type="component" value="Unassembled WGS sequence"/>
</dbReference>
<dbReference type="PANTHER" id="PTHR31659:SF9">
    <property type="entry name" value="PROTEIN: UPF0503-LIKE PROTEIN, PUTATIVE (DUF740)-RELATED"/>
    <property type="match status" value="1"/>
</dbReference>
<organism evidence="2 3">
    <name type="scientific">Hibiscus sabdariffa</name>
    <name type="common">roselle</name>
    <dbReference type="NCBI Taxonomy" id="183260"/>
    <lineage>
        <taxon>Eukaryota</taxon>
        <taxon>Viridiplantae</taxon>
        <taxon>Streptophyta</taxon>
        <taxon>Embryophyta</taxon>
        <taxon>Tracheophyta</taxon>
        <taxon>Spermatophyta</taxon>
        <taxon>Magnoliopsida</taxon>
        <taxon>eudicotyledons</taxon>
        <taxon>Gunneridae</taxon>
        <taxon>Pentapetalae</taxon>
        <taxon>rosids</taxon>
        <taxon>malvids</taxon>
        <taxon>Malvales</taxon>
        <taxon>Malvaceae</taxon>
        <taxon>Malvoideae</taxon>
        <taxon>Hibiscus</taxon>
    </lineage>
</organism>
<keyword evidence="3" id="KW-1185">Reference proteome</keyword>
<dbReference type="PANTHER" id="PTHR31659">
    <property type="entry name" value="PROTEIN: UPF0503-LIKE PROTEIN, PUTATIVE (DUF740)-RELATED"/>
    <property type="match status" value="1"/>
</dbReference>
<dbReference type="InterPro" id="IPR008004">
    <property type="entry name" value="OCTOPUS-like"/>
</dbReference>
<evidence type="ECO:0000313" key="3">
    <source>
        <dbReference type="Proteomes" id="UP001472677"/>
    </source>
</evidence>
<reference evidence="2 3" key="1">
    <citation type="journal article" date="2024" name="G3 (Bethesda)">
        <title>Genome assembly of Hibiscus sabdariffa L. provides insights into metabolisms of medicinal natural products.</title>
        <authorList>
            <person name="Kim T."/>
        </authorList>
    </citation>
    <scope>NUCLEOTIDE SEQUENCE [LARGE SCALE GENOMIC DNA]</scope>
    <source>
        <strain evidence="2">TK-2024</strain>
        <tissue evidence="2">Old leaves</tissue>
    </source>
</reference>
<evidence type="ECO:0000256" key="1">
    <source>
        <dbReference type="SAM" id="MobiDB-lite"/>
    </source>
</evidence>
<comment type="caution">
    <text evidence="2">The sequence shown here is derived from an EMBL/GenBank/DDBJ whole genome shotgun (WGS) entry which is preliminary data.</text>
</comment>
<feature type="region of interest" description="Disordered" evidence="1">
    <location>
        <begin position="1"/>
        <end position="22"/>
    </location>
</feature>
<evidence type="ECO:0000313" key="2">
    <source>
        <dbReference type="EMBL" id="KAK8546371.1"/>
    </source>
</evidence>
<sequence length="154" mass="16860">MNHNVEPPQPPQPHRPSTSCDRHPDEHFTGFCPSCLCERLAVLDPSCRKPPTGALKVIFKPSGQVGFPELRRTKSFSASKNEGFSRGFELQRKSCDVGARNTLCSLFCQGDERGNPNEKETAANGGSCEIVEFEARNLGSSSTVAQVPVLKTKR</sequence>
<dbReference type="EMBL" id="JBBPBM010000023">
    <property type="protein sequence ID" value="KAK8546371.1"/>
    <property type="molecule type" value="Genomic_DNA"/>
</dbReference>
<proteinExistence type="predicted"/>
<dbReference type="Pfam" id="PF05340">
    <property type="entry name" value="DUF740"/>
    <property type="match status" value="1"/>
</dbReference>
<protein>
    <submittedName>
        <fullName evidence="2">Uncharacterized protein</fullName>
    </submittedName>
</protein>
<name>A0ABR2DTW4_9ROSI</name>
<gene>
    <name evidence="2" type="ORF">V6N12_027158</name>
</gene>
<accession>A0ABR2DTW4</accession>